<dbReference type="Pfam" id="PF11887">
    <property type="entry name" value="Mce4_CUP1"/>
    <property type="match status" value="1"/>
</dbReference>
<dbReference type="InterPro" id="IPR003399">
    <property type="entry name" value="Mce/MlaD"/>
</dbReference>
<dbReference type="NCBIfam" id="TIGR00996">
    <property type="entry name" value="Mtu_fam_mce"/>
    <property type="match status" value="1"/>
</dbReference>
<dbReference type="EMBL" id="JADQDK010000001">
    <property type="protein sequence ID" value="MBW0138310.1"/>
    <property type="molecule type" value="Genomic_DNA"/>
</dbReference>
<feature type="domain" description="Mce/MlaD" evidence="2">
    <location>
        <begin position="30"/>
        <end position="104"/>
    </location>
</feature>
<evidence type="ECO:0000259" key="3">
    <source>
        <dbReference type="Pfam" id="PF11887"/>
    </source>
</evidence>
<dbReference type="Pfam" id="PF02470">
    <property type="entry name" value="MlaD"/>
    <property type="match status" value="1"/>
</dbReference>
<dbReference type="PANTHER" id="PTHR33371">
    <property type="entry name" value="INTERMEMBRANE PHOSPHOLIPID TRANSPORT SYSTEM BINDING PROTEIN MLAD-RELATED"/>
    <property type="match status" value="1"/>
</dbReference>
<comment type="caution">
    <text evidence="4">The sequence shown here is derived from an EMBL/GenBank/DDBJ whole genome shotgun (WGS) entry which is preliminary data.</text>
</comment>
<keyword evidence="5" id="KW-1185">Reference proteome</keyword>
<dbReference type="PANTHER" id="PTHR33371:SF4">
    <property type="entry name" value="INTERMEMBRANE PHOSPHOLIPID TRANSPORT SYSTEM BINDING PROTEIN MLAD"/>
    <property type="match status" value="1"/>
</dbReference>
<name>A0ABS6V1C5_9PSEU</name>
<evidence type="ECO:0000313" key="5">
    <source>
        <dbReference type="Proteomes" id="UP000694287"/>
    </source>
</evidence>
<dbReference type="Proteomes" id="UP000694287">
    <property type="component" value="Unassembled WGS sequence"/>
</dbReference>
<feature type="region of interest" description="Disordered" evidence="1">
    <location>
        <begin position="380"/>
        <end position="400"/>
    </location>
</feature>
<organism evidence="4 5">
    <name type="scientific">Pseudonocardia abyssalis</name>
    <dbReference type="NCBI Taxonomy" id="2792008"/>
    <lineage>
        <taxon>Bacteria</taxon>
        <taxon>Bacillati</taxon>
        <taxon>Actinomycetota</taxon>
        <taxon>Actinomycetes</taxon>
        <taxon>Pseudonocardiales</taxon>
        <taxon>Pseudonocardiaceae</taxon>
        <taxon>Pseudonocardia</taxon>
    </lineage>
</organism>
<evidence type="ECO:0000259" key="2">
    <source>
        <dbReference type="Pfam" id="PF02470"/>
    </source>
</evidence>
<dbReference type="InterPro" id="IPR052336">
    <property type="entry name" value="MlaD_Phospholipid_Transporter"/>
</dbReference>
<gene>
    <name evidence="4" type="ORF">I4I81_29185</name>
</gene>
<dbReference type="InterPro" id="IPR005693">
    <property type="entry name" value="Mce"/>
</dbReference>
<reference evidence="4 5" key="1">
    <citation type="submission" date="2020-11" db="EMBL/GenBank/DDBJ databases">
        <title>Pseudonocardia abyssalis sp. nov. and Pseudonocardia oceani sp. nov., description and phylogenomic analysis of two novel actinomycetes isolated from the deep Southern Ocean.</title>
        <authorList>
            <person name="Parra J."/>
        </authorList>
    </citation>
    <scope>NUCLEOTIDE SEQUENCE [LARGE SCALE GENOMIC DNA]</scope>
    <source>
        <strain evidence="4 5">KRD-168</strain>
    </source>
</reference>
<proteinExistence type="predicted"/>
<sequence>MEQHSRPIAVGAIAVLVALGVAAALGGPEPRRVTAYFGSAVGLYTGSDVRVLGVPIGRVAEVVPEGDRVRAELELDDGWDVPADALAAVVIPTLVADRYVQLAPAYTGGERLADGAVIPLERTAVPVELDEIVSSVDDLTTALGPEGANRDGALSELLQVGADNLDGNGALLGDTITELSGATATLSGSREELFGTIAGLQEFTSTLAANDDDVRAFTEQLAQVSGFLEEDRPQLDAALREGAAALGTLAGFVADNREALDTDVEQLVSVTGVLVEQRDALAEILDVGPMAFNNLLNTYDPSSGTLHARLNVNELAYPPLLTACDLVDRILPEPEGQVTEEVEDLCRPVQNVLDDVVRLPTGTEVLTALQTGDLGSLPLSLFPEPGDERTGLYQPEGGSR</sequence>
<protein>
    <submittedName>
        <fullName evidence="4">MCE family protein</fullName>
    </submittedName>
</protein>
<evidence type="ECO:0000313" key="4">
    <source>
        <dbReference type="EMBL" id="MBW0138310.1"/>
    </source>
</evidence>
<evidence type="ECO:0000256" key="1">
    <source>
        <dbReference type="SAM" id="MobiDB-lite"/>
    </source>
</evidence>
<dbReference type="InterPro" id="IPR024516">
    <property type="entry name" value="Mce_C"/>
</dbReference>
<accession>A0ABS6V1C5</accession>
<feature type="domain" description="Mammalian cell entry C-terminal" evidence="3">
    <location>
        <begin position="110"/>
        <end position="285"/>
    </location>
</feature>